<dbReference type="InterPro" id="IPR035979">
    <property type="entry name" value="RBD_domain_sf"/>
</dbReference>
<dbReference type="Gene3D" id="3.30.70.330">
    <property type="match status" value="3"/>
</dbReference>
<evidence type="ECO:0000313" key="5">
    <source>
        <dbReference type="EMBL" id="CAD1827967.1"/>
    </source>
</evidence>
<dbReference type="CDD" id="cd12345">
    <property type="entry name" value="RRM2_SECp43_like"/>
    <property type="match status" value="1"/>
</dbReference>
<dbReference type="EMBL" id="LR862147">
    <property type="protein sequence ID" value="CAD1827967.1"/>
    <property type="molecule type" value="Genomic_DNA"/>
</dbReference>
<feature type="region of interest" description="Disordered" evidence="3">
    <location>
        <begin position="1"/>
        <end position="57"/>
    </location>
</feature>
<keyword evidence="1 2" id="KW-0694">RNA-binding</keyword>
<evidence type="ECO:0000256" key="1">
    <source>
        <dbReference type="ARBA" id="ARBA00022884"/>
    </source>
</evidence>
<feature type="compositionally biased region" description="Low complexity" evidence="3">
    <location>
        <begin position="10"/>
        <end position="31"/>
    </location>
</feature>
<dbReference type="GO" id="GO:0003729">
    <property type="term" value="F:mRNA binding"/>
    <property type="evidence" value="ECO:0007669"/>
    <property type="project" value="InterPro"/>
</dbReference>
<evidence type="ECO:0000256" key="3">
    <source>
        <dbReference type="SAM" id="MobiDB-lite"/>
    </source>
</evidence>
<feature type="domain" description="RRM" evidence="4">
    <location>
        <begin position="115"/>
        <end position="175"/>
    </location>
</feature>
<dbReference type="InterPro" id="IPR050825">
    <property type="entry name" value="RBM42_RBP45_47-like"/>
</dbReference>
<evidence type="ECO:0000256" key="2">
    <source>
        <dbReference type="PROSITE-ProRule" id="PRU00176"/>
    </source>
</evidence>
<accession>A0A6V7PAT5</accession>
<dbReference type="InterPro" id="IPR000504">
    <property type="entry name" value="RRM_dom"/>
</dbReference>
<organism evidence="5">
    <name type="scientific">Ananas comosus var. bracteatus</name>
    <name type="common">red pineapple</name>
    <dbReference type="NCBI Taxonomy" id="296719"/>
    <lineage>
        <taxon>Eukaryota</taxon>
        <taxon>Viridiplantae</taxon>
        <taxon>Streptophyta</taxon>
        <taxon>Embryophyta</taxon>
        <taxon>Tracheophyta</taxon>
        <taxon>Spermatophyta</taxon>
        <taxon>Magnoliopsida</taxon>
        <taxon>Liliopsida</taxon>
        <taxon>Poales</taxon>
        <taxon>Bromeliaceae</taxon>
        <taxon>Bromelioideae</taxon>
        <taxon>Ananas</taxon>
    </lineage>
</organism>
<sequence>MMQPAGGMVQPPMGMDQQHHQQQPQQWAAVMAPPPPPPQQQYYQAPSAAGRRRRRCGTSSRPWCRHRWCPSRWGRRLRSSSTRRPPPQLLRRRCSPVRQMRSEPYGSGTCNIGWMRPFSGVVSVKIIRNRQTGQSEGYGFIEFVSRATAERVLQTYNGQMMPNIEQAFRLNWASCGAGEKRGGDDGADHTIFVGDLASDVTDYLLQETFKARYSSVKGAKVITDRLTGISKGYGFVRFGDLNEQARAMTEMNGVYCSSRPMRVGPAANKKNSVSQTASYQTTQGTESENDPNNTTIFVGGLDSSVTDDHLKQVFSSYGELVYVKIPVGKRCGFVQFANRSCAEEALKMLNGSQLGDKTYGSRGVVHLQISSLNRILTSGMAAIMGMLKVMIHTAMPHLKILTCMLMLHIRDTEIISSSRSSNSSDGLRVRM</sequence>
<reference evidence="5" key="1">
    <citation type="submission" date="2020-07" db="EMBL/GenBank/DDBJ databases">
        <authorList>
            <person name="Lin J."/>
        </authorList>
    </citation>
    <scope>NUCLEOTIDE SEQUENCE</scope>
</reference>
<dbReference type="SUPFAM" id="SSF54928">
    <property type="entry name" value="RNA-binding domain, RBD"/>
    <property type="match status" value="2"/>
</dbReference>
<protein>
    <recommendedName>
        <fullName evidence="4">RRM domain-containing protein</fullName>
    </recommendedName>
</protein>
<proteinExistence type="predicted"/>
<dbReference type="Pfam" id="PF00076">
    <property type="entry name" value="RRM_1"/>
    <property type="match status" value="3"/>
</dbReference>
<feature type="domain" description="RRM" evidence="4">
    <location>
        <begin position="294"/>
        <end position="357"/>
    </location>
</feature>
<feature type="region of interest" description="Disordered" evidence="3">
    <location>
        <begin position="265"/>
        <end position="292"/>
    </location>
</feature>
<dbReference type="PANTHER" id="PTHR47640:SF48">
    <property type="entry name" value="POLYADENYLATE-BINDING PROTEIN RBP45B"/>
    <property type="match status" value="1"/>
</dbReference>
<dbReference type="FunFam" id="3.30.70.330:FF:000236">
    <property type="entry name" value="Polyadenylate-binding protein RBP45C"/>
    <property type="match status" value="1"/>
</dbReference>
<gene>
    <name evidence="5" type="ORF">CB5_LOCUS11178</name>
</gene>
<feature type="compositionally biased region" description="Low complexity" evidence="3">
    <location>
        <begin position="40"/>
        <end position="49"/>
    </location>
</feature>
<feature type="domain" description="RRM" evidence="4">
    <location>
        <begin position="189"/>
        <end position="268"/>
    </location>
</feature>
<feature type="compositionally biased region" description="Polar residues" evidence="3">
    <location>
        <begin position="269"/>
        <end position="292"/>
    </location>
</feature>
<name>A0A6V7PAT5_ANACO</name>
<dbReference type="PANTHER" id="PTHR47640">
    <property type="entry name" value="TRNA SELENOCYSTEINE 1-ASSOCIATED PROTEIN 1-RELATED-RELATED"/>
    <property type="match status" value="1"/>
</dbReference>
<dbReference type="InterPro" id="IPR012677">
    <property type="entry name" value="Nucleotide-bd_a/b_plait_sf"/>
</dbReference>
<evidence type="ECO:0000259" key="4">
    <source>
        <dbReference type="PROSITE" id="PS50102"/>
    </source>
</evidence>
<dbReference type="PROSITE" id="PS50102">
    <property type="entry name" value="RRM"/>
    <property type="match status" value="3"/>
</dbReference>
<dbReference type="SMART" id="SM00360">
    <property type="entry name" value="RRM"/>
    <property type="match status" value="3"/>
</dbReference>
<dbReference type="AlphaFoldDB" id="A0A6V7PAT5"/>
<dbReference type="GO" id="GO:0005829">
    <property type="term" value="C:cytosol"/>
    <property type="evidence" value="ECO:0007669"/>
    <property type="project" value="TreeGrafter"/>
</dbReference>
<dbReference type="CDD" id="cd12344">
    <property type="entry name" value="RRM1_SECp43_like"/>
    <property type="match status" value="1"/>
</dbReference>